<accession>A0A0F9JUT4</accession>
<dbReference type="AlphaFoldDB" id="A0A0F9JUT4"/>
<comment type="caution">
    <text evidence="1">The sequence shown here is derived from an EMBL/GenBank/DDBJ whole genome shotgun (WGS) entry which is preliminary data.</text>
</comment>
<feature type="non-terminal residue" evidence="1">
    <location>
        <position position="1"/>
    </location>
</feature>
<proteinExistence type="predicted"/>
<name>A0A0F9JUT4_9ZZZZ</name>
<protein>
    <submittedName>
        <fullName evidence="1">Uncharacterized protein</fullName>
    </submittedName>
</protein>
<gene>
    <name evidence="1" type="ORF">LCGC14_1781680</name>
</gene>
<sequence>RRECQFYEVSMDGMECAHPYWDDKRVYDNMIITQENSRGSKIPEKCPLRVESLNIICKLGRR</sequence>
<evidence type="ECO:0000313" key="1">
    <source>
        <dbReference type="EMBL" id="KKM02718.1"/>
    </source>
</evidence>
<reference evidence="1" key="1">
    <citation type="journal article" date="2015" name="Nature">
        <title>Complex archaea that bridge the gap between prokaryotes and eukaryotes.</title>
        <authorList>
            <person name="Spang A."/>
            <person name="Saw J.H."/>
            <person name="Jorgensen S.L."/>
            <person name="Zaremba-Niedzwiedzka K."/>
            <person name="Martijn J."/>
            <person name="Lind A.E."/>
            <person name="van Eijk R."/>
            <person name="Schleper C."/>
            <person name="Guy L."/>
            <person name="Ettema T.J."/>
        </authorList>
    </citation>
    <scope>NUCLEOTIDE SEQUENCE</scope>
</reference>
<dbReference type="EMBL" id="LAZR01016858">
    <property type="protein sequence ID" value="KKM02718.1"/>
    <property type="molecule type" value="Genomic_DNA"/>
</dbReference>
<organism evidence="1">
    <name type="scientific">marine sediment metagenome</name>
    <dbReference type="NCBI Taxonomy" id="412755"/>
    <lineage>
        <taxon>unclassified sequences</taxon>
        <taxon>metagenomes</taxon>
        <taxon>ecological metagenomes</taxon>
    </lineage>
</organism>